<evidence type="ECO:0000313" key="9">
    <source>
        <dbReference type="Proteomes" id="UP000186955"/>
    </source>
</evidence>
<evidence type="ECO:0000313" key="8">
    <source>
        <dbReference type="EMBL" id="OKP12039.1"/>
    </source>
</evidence>
<keyword evidence="3 6" id="KW-1133">Transmembrane helix</keyword>
<keyword evidence="9" id="KW-1185">Reference proteome</keyword>
<dbReference type="Proteomes" id="UP000186955">
    <property type="component" value="Unassembled WGS sequence"/>
</dbReference>
<dbReference type="EMBL" id="MNBE01000251">
    <property type="protein sequence ID" value="OKP12039.1"/>
    <property type="molecule type" value="Genomic_DNA"/>
</dbReference>
<feature type="transmembrane region" description="Helical" evidence="6">
    <location>
        <begin position="30"/>
        <end position="51"/>
    </location>
</feature>
<evidence type="ECO:0000256" key="2">
    <source>
        <dbReference type="ARBA" id="ARBA00022692"/>
    </source>
</evidence>
<feature type="transmembrane region" description="Helical" evidence="6">
    <location>
        <begin position="124"/>
        <end position="144"/>
    </location>
</feature>
<comment type="similarity">
    <text evidence="5">Belongs to the SAT4 family.</text>
</comment>
<comment type="caution">
    <text evidence="8">The sequence shown here is derived from an EMBL/GenBank/DDBJ whole genome shotgun (WGS) entry which is preliminary data.</text>
</comment>
<evidence type="ECO:0000259" key="7">
    <source>
        <dbReference type="Pfam" id="PF20684"/>
    </source>
</evidence>
<gene>
    <name evidence="8" type="ORF">PENSUB_2397</name>
</gene>
<dbReference type="PANTHER" id="PTHR33048">
    <property type="entry name" value="PTH11-LIKE INTEGRAL MEMBRANE PROTEIN (AFU_ORTHOLOGUE AFUA_5G11245)"/>
    <property type="match status" value="1"/>
</dbReference>
<evidence type="ECO:0000256" key="1">
    <source>
        <dbReference type="ARBA" id="ARBA00004141"/>
    </source>
</evidence>
<dbReference type="AlphaFoldDB" id="A0A1Q5UHX7"/>
<proteinExistence type="inferred from homology"/>
<evidence type="ECO:0000256" key="6">
    <source>
        <dbReference type="SAM" id="Phobius"/>
    </source>
</evidence>
<dbReference type="PANTHER" id="PTHR33048:SF47">
    <property type="entry name" value="INTEGRAL MEMBRANE PROTEIN-RELATED"/>
    <property type="match status" value="1"/>
</dbReference>
<reference evidence="8 9" key="1">
    <citation type="submission" date="2016-10" db="EMBL/GenBank/DDBJ databases">
        <title>Genome sequence of the ascomycete fungus Penicillium subrubescens.</title>
        <authorList>
            <person name="De Vries R.P."/>
            <person name="Peng M."/>
            <person name="Dilokpimol A."/>
            <person name="Hilden K."/>
            <person name="Makela M.R."/>
            <person name="Grigoriev I."/>
            <person name="Riley R."/>
            <person name="Granchi Z."/>
        </authorList>
    </citation>
    <scope>NUCLEOTIDE SEQUENCE [LARGE SCALE GENOMIC DNA]</scope>
    <source>
        <strain evidence="8 9">CBS 132785</strain>
    </source>
</reference>
<accession>A0A1Q5UHX7</accession>
<evidence type="ECO:0000256" key="5">
    <source>
        <dbReference type="ARBA" id="ARBA00038359"/>
    </source>
</evidence>
<dbReference type="InterPro" id="IPR052337">
    <property type="entry name" value="SAT4-like"/>
</dbReference>
<comment type="subcellular location">
    <subcellularLocation>
        <location evidence="1">Membrane</location>
        <topology evidence="1">Multi-pass membrane protein</topology>
    </subcellularLocation>
</comment>
<feature type="transmembrane region" description="Helical" evidence="6">
    <location>
        <begin position="167"/>
        <end position="191"/>
    </location>
</feature>
<organism evidence="8 9">
    <name type="scientific">Penicillium subrubescens</name>
    <dbReference type="NCBI Taxonomy" id="1316194"/>
    <lineage>
        <taxon>Eukaryota</taxon>
        <taxon>Fungi</taxon>
        <taxon>Dikarya</taxon>
        <taxon>Ascomycota</taxon>
        <taxon>Pezizomycotina</taxon>
        <taxon>Eurotiomycetes</taxon>
        <taxon>Eurotiomycetidae</taxon>
        <taxon>Eurotiales</taxon>
        <taxon>Aspergillaceae</taxon>
        <taxon>Penicillium</taxon>
    </lineage>
</organism>
<feature type="transmembrane region" description="Helical" evidence="6">
    <location>
        <begin position="90"/>
        <end position="112"/>
    </location>
</feature>
<protein>
    <recommendedName>
        <fullName evidence="7">Rhodopsin domain-containing protein</fullName>
    </recommendedName>
</protein>
<name>A0A1Q5UHX7_9EURO</name>
<dbReference type="STRING" id="1316194.A0A1Q5UHX7"/>
<feature type="domain" description="Rhodopsin" evidence="7">
    <location>
        <begin position="66"/>
        <end position="212"/>
    </location>
</feature>
<sequence>MASSTITPASLPPAGQTSNFVDPPYIGGKFVAVNCIFLPLAVIALGVRTWTRLFVVRSFRWDDLLNWGLGKHMWDVPLADFMAQFPKLNLIAAIIYCAATGFTKVSVLVFYLRIFPSRNFHIAVWTIVFIAAGYSIASILANIFSCNPIAKSWDLTITTGSCMNRPVFYFANAGLGIFTDFATVAVPIPWLRRLQMPARQKVAVGVILAMGCL</sequence>
<evidence type="ECO:0000256" key="4">
    <source>
        <dbReference type="ARBA" id="ARBA00023136"/>
    </source>
</evidence>
<dbReference type="InterPro" id="IPR049326">
    <property type="entry name" value="Rhodopsin_dom_fungi"/>
</dbReference>
<dbReference type="GO" id="GO:0016020">
    <property type="term" value="C:membrane"/>
    <property type="evidence" value="ECO:0007669"/>
    <property type="project" value="UniProtKB-SubCell"/>
</dbReference>
<keyword evidence="4 6" id="KW-0472">Membrane</keyword>
<dbReference type="Pfam" id="PF20684">
    <property type="entry name" value="Fung_rhodopsin"/>
    <property type="match status" value="1"/>
</dbReference>
<keyword evidence="2 6" id="KW-0812">Transmembrane</keyword>
<evidence type="ECO:0000256" key="3">
    <source>
        <dbReference type="ARBA" id="ARBA00022989"/>
    </source>
</evidence>